<accession>A0A6S6Z6Z5</accession>
<dbReference type="EMBL" id="CADIJQ010000001">
    <property type="protein sequence ID" value="CAB3660805.1"/>
    <property type="molecule type" value="Genomic_DNA"/>
</dbReference>
<feature type="domain" description="DUF6708" evidence="2">
    <location>
        <begin position="13"/>
        <end position="169"/>
    </location>
</feature>
<keyword evidence="1" id="KW-0472">Membrane</keyword>
<keyword evidence="1" id="KW-1133">Transmembrane helix</keyword>
<proteinExistence type="predicted"/>
<dbReference type="Proteomes" id="UP000494269">
    <property type="component" value="Unassembled WGS sequence"/>
</dbReference>
<feature type="transmembrane region" description="Helical" evidence="1">
    <location>
        <begin position="151"/>
        <end position="169"/>
    </location>
</feature>
<evidence type="ECO:0000313" key="4">
    <source>
        <dbReference type="Proteomes" id="UP000494269"/>
    </source>
</evidence>
<dbReference type="InterPro" id="IPR046554">
    <property type="entry name" value="DUF6708"/>
</dbReference>
<protein>
    <recommendedName>
        <fullName evidence="2">DUF6708 domain-containing protein</fullName>
    </recommendedName>
</protein>
<name>A0A6S6Z6Z5_9BURK</name>
<evidence type="ECO:0000313" key="3">
    <source>
        <dbReference type="EMBL" id="CAB3660805.1"/>
    </source>
</evidence>
<gene>
    <name evidence="3" type="ORF">LMG3441_00544</name>
</gene>
<dbReference type="Pfam" id="PF20455">
    <property type="entry name" value="DUF6708"/>
    <property type="match status" value="1"/>
</dbReference>
<evidence type="ECO:0000256" key="1">
    <source>
        <dbReference type="SAM" id="Phobius"/>
    </source>
</evidence>
<dbReference type="AlphaFoldDB" id="A0A6S6Z6Z5"/>
<organism evidence="3 4">
    <name type="scientific">Achromobacter kerstersii</name>
    <dbReference type="NCBI Taxonomy" id="1353890"/>
    <lineage>
        <taxon>Bacteria</taxon>
        <taxon>Pseudomonadati</taxon>
        <taxon>Pseudomonadota</taxon>
        <taxon>Betaproteobacteria</taxon>
        <taxon>Burkholderiales</taxon>
        <taxon>Alcaligenaceae</taxon>
        <taxon>Achromobacter</taxon>
    </lineage>
</organism>
<sequence>MAFIFYLASGAHRSRGAFIRIHRGTRKLYFIYPRQKRLHILEWDQLEALAGYVPIVSASGYASRHPLYLFGVDYNMDPPTEICAACGNLGLFDGDRSAKALWSYLQVFMERGPEGLPKPAPLPPRQSRWQETQQPYRDWYAGLRRQLAKPYGMFIAPLIIPLWLGWLLINAFPNSVEAFIQYNVPYAQFPKEIDKLCGFDEKRRPVIRVNGERIEP</sequence>
<keyword evidence="4" id="KW-1185">Reference proteome</keyword>
<keyword evidence="1" id="KW-0812">Transmembrane</keyword>
<evidence type="ECO:0000259" key="2">
    <source>
        <dbReference type="Pfam" id="PF20455"/>
    </source>
</evidence>
<reference evidence="3 4" key="1">
    <citation type="submission" date="2020-04" db="EMBL/GenBank/DDBJ databases">
        <authorList>
            <person name="De Canck E."/>
        </authorList>
    </citation>
    <scope>NUCLEOTIDE SEQUENCE [LARGE SCALE GENOMIC DNA]</scope>
    <source>
        <strain evidence="3 4">LMG 3441</strain>
    </source>
</reference>